<dbReference type="EC" id="2.1.1.137" evidence="4"/>
<organism evidence="10 11">
    <name type="scientific">Suipraeoptans intestinalis</name>
    <dbReference type="NCBI Taxonomy" id="2606628"/>
    <lineage>
        <taxon>Bacteria</taxon>
        <taxon>Bacillati</taxon>
        <taxon>Bacillota</taxon>
        <taxon>Clostridia</taxon>
        <taxon>Lachnospirales</taxon>
        <taxon>Lachnospiraceae</taxon>
        <taxon>Suipraeoptans</taxon>
    </lineage>
</organism>
<evidence type="ECO:0000256" key="4">
    <source>
        <dbReference type="ARBA" id="ARBA00034521"/>
    </source>
</evidence>
<dbReference type="EMBL" id="VULY01000018">
    <property type="protein sequence ID" value="MSR94233.1"/>
    <property type="molecule type" value="Genomic_DNA"/>
</dbReference>
<dbReference type="GO" id="GO:0030791">
    <property type="term" value="F:arsenite methyltransferase activity"/>
    <property type="evidence" value="ECO:0007669"/>
    <property type="project" value="UniProtKB-EC"/>
</dbReference>
<protein>
    <recommendedName>
        <fullName evidence="5">Arsenite methyltransferase</fullName>
        <ecNumber evidence="4">2.1.1.137</ecNumber>
    </recommendedName>
</protein>
<dbReference type="Gene3D" id="3.40.5.100">
    <property type="match status" value="1"/>
</dbReference>
<keyword evidence="10" id="KW-0489">Methyltransferase</keyword>
<evidence type="ECO:0000313" key="10">
    <source>
        <dbReference type="EMBL" id="MSR94233.1"/>
    </source>
</evidence>
<comment type="catalytic activity">
    <reaction evidence="7">
        <text>arsenic triglutathione + 2 [thioredoxin]-dithiol + 2 S-adenosyl-L-methionine + H2O = dimethylarsinous acid + 2 [thioredoxin]-disulfide + 3 glutathione + 2 S-adenosyl-L-homocysteine + 2 H(+)</text>
        <dbReference type="Rhea" id="RHEA:69464"/>
        <dbReference type="Rhea" id="RHEA-COMP:10698"/>
        <dbReference type="Rhea" id="RHEA-COMP:10700"/>
        <dbReference type="ChEBI" id="CHEBI:15377"/>
        <dbReference type="ChEBI" id="CHEBI:15378"/>
        <dbReference type="ChEBI" id="CHEBI:23808"/>
        <dbReference type="ChEBI" id="CHEBI:29950"/>
        <dbReference type="ChEBI" id="CHEBI:50058"/>
        <dbReference type="ChEBI" id="CHEBI:57856"/>
        <dbReference type="ChEBI" id="CHEBI:57925"/>
        <dbReference type="ChEBI" id="CHEBI:59789"/>
        <dbReference type="ChEBI" id="CHEBI:183640"/>
        <dbReference type="EC" id="2.1.1.137"/>
    </reaction>
</comment>
<dbReference type="PANTHER" id="PTHR43675">
    <property type="entry name" value="ARSENITE METHYLTRANSFERASE"/>
    <property type="match status" value="1"/>
</dbReference>
<comment type="caution">
    <text evidence="10">The sequence shown here is derived from an EMBL/GenBank/DDBJ whole genome shotgun (WGS) entry which is preliminary data.</text>
</comment>
<proteinExistence type="inferred from homology"/>
<keyword evidence="1 10" id="KW-0808">Transferase</keyword>
<dbReference type="Gene3D" id="3.40.50.150">
    <property type="entry name" value="Vaccinia Virus protein VP39"/>
    <property type="match status" value="1"/>
</dbReference>
<accession>A0A6N7UST0</accession>
<name>A0A6N7UST0_9FIRM</name>
<dbReference type="CDD" id="cd02440">
    <property type="entry name" value="AdoMet_MTases"/>
    <property type="match status" value="1"/>
</dbReference>
<dbReference type="PANTHER" id="PTHR43675:SF8">
    <property type="entry name" value="ARSENITE METHYLTRANSFERASE"/>
    <property type="match status" value="1"/>
</dbReference>
<gene>
    <name evidence="10" type="ORF">FYJ34_08155</name>
</gene>
<keyword evidence="11" id="KW-1185">Reference proteome</keyword>
<evidence type="ECO:0000256" key="8">
    <source>
        <dbReference type="ARBA" id="ARBA00048428"/>
    </source>
</evidence>
<dbReference type="GO" id="GO:0032259">
    <property type="term" value="P:methylation"/>
    <property type="evidence" value="ECO:0007669"/>
    <property type="project" value="UniProtKB-KW"/>
</dbReference>
<keyword evidence="2" id="KW-0949">S-adenosyl-L-methionine</keyword>
<evidence type="ECO:0000256" key="7">
    <source>
        <dbReference type="ARBA" id="ARBA00047943"/>
    </source>
</evidence>
<dbReference type="SUPFAM" id="SSF53335">
    <property type="entry name" value="S-adenosyl-L-methionine-dependent methyltransferases"/>
    <property type="match status" value="1"/>
</dbReference>
<dbReference type="InterPro" id="IPR029063">
    <property type="entry name" value="SAM-dependent_MTases_sf"/>
</dbReference>
<evidence type="ECO:0000256" key="3">
    <source>
        <dbReference type="ARBA" id="ARBA00034487"/>
    </source>
</evidence>
<comment type="catalytic activity">
    <reaction evidence="8">
        <text>arsenic triglutathione + 3 [thioredoxin]-dithiol + 3 S-adenosyl-L-methionine = trimethylarsine + 3 [thioredoxin]-disulfide + 3 glutathione + 3 S-adenosyl-L-homocysteine + 3 H(+)</text>
        <dbReference type="Rhea" id="RHEA:69432"/>
        <dbReference type="Rhea" id="RHEA-COMP:10698"/>
        <dbReference type="Rhea" id="RHEA-COMP:10700"/>
        <dbReference type="ChEBI" id="CHEBI:15378"/>
        <dbReference type="ChEBI" id="CHEBI:27130"/>
        <dbReference type="ChEBI" id="CHEBI:29950"/>
        <dbReference type="ChEBI" id="CHEBI:50058"/>
        <dbReference type="ChEBI" id="CHEBI:57856"/>
        <dbReference type="ChEBI" id="CHEBI:57925"/>
        <dbReference type="ChEBI" id="CHEBI:59789"/>
        <dbReference type="ChEBI" id="CHEBI:183640"/>
        <dbReference type="EC" id="2.1.1.137"/>
    </reaction>
</comment>
<dbReference type="Proteomes" id="UP000434409">
    <property type="component" value="Unassembled WGS sequence"/>
</dbReference>
<comment type="similarity">
    <text evidence="3">Belongs to the methyltransferase superfamily. Arsenite methyltransferase family.</text>
</comment>
<evidence type="ECO:0000256" key="1">
    <source>
        <dbReference type="ARBA" id="ARBA00022679"/>
    </source>
</evidence>
<reference evidence="10 11" key="1">
    <citation type="submission" date="2019-08" db="EMBL/GenBank/DDBJ databases">
        <title>In-depth cultivation of the pig gut microbiome towards novel bacterial diversity and tailored functional studies.</title>
        <authorList>
            <person name="Wylensek D."/>
            <person name="Hitch T.C.A."/>
            <person name="Clavel T."/>
        </authorList>
    </citation>
    <scope>NUCLEOTIDE SEQUENCE [LARGE SCALE GENOMIC DNA]</scope>
    <source>
        <strain evidence="10 11">68-1-5</strain>
    </source>
</reference>
<evidence type="ECO:0000256" key="2">
    <source>
        <dbReference type="ARBA" id="ARBA00022691"/>
    </source>
</evidence>
<feature type="domain" description="Methyltransferase" evidence="9">
    <location>
        <begin position="64"/>
        <end position="214"/>
    </location>
</feature>
<dbReference type="InterPro" id="IPR026669">
    <property type="entry name" value="Arsenite_MeTrfase-like"/>
</dbReference>
<evidence type="ECO:0000256" key="6">
    <source>
        <dbReference type="ARBA" id="ARBA00047941"/>
    </source>
</evidence>
<dbReference type="Pfam" id="PF13847">
    <property type="entry name" value="Methyltransf_31"/>
    <property type="match status" value="1"/>
</dbReference>
<dbReference type="InterPro" id="IPR025714">
    <property type="entry name" value="Methyltranfer_dom"/>
</dbReference>
<evidence type="ECO:0000313" key="11">
    <source>
        <dbReference type="Proteomes" id="UP000434409"/>
    </source>
</evidence>
<evidence type="ECO:0000256" key="5">
    <source>
        <dbReference type="ARBA" id="ARBA00034545"/>
    </source>
</evidence>
<dbReference type="AlphaFoldDB" id="A0A6N7UST0"/>
<comment type="catalytic activity">
    <reaction evidence="6">
        <text>arsenic triglutathione + [thioredoxin]-dithiol + S-adenosyl-L-methionine + 2 H2O = methylarsonous acid + [thioredoxin]-disulfide + 3 glutathione + S-adenosyl-L-homocysteine + H(+)</text>
        <dbReference type="Rhea" id="RHEA:69460"/>
        <dbReference type="Rhea" id="RHEA-COMP:10698"/>
        <dbReference type="Rhea" id="RHEA-COMP:10700"/>
        <dbReference type="ChEBI" id="CHEBI:15377"/>
        <dbReference type="ChEBI" id="CHEBI:15378"/>
        <dbReference type="ChEBI" id="CHEBI:17826"/>
        <dbReference type="ChEBI" id="CHEBI:29950"/>
        <dbReference type="ChEBI" id="CHEBI:50058"/>
        <dbReference type="ChEBI" id="CHEBI:57856"/>
        <dbReference type="ChEBI" id="CHEBI:57925"/>
        <dbReference type="ChEBI" id="CHEBI:59789"/>
        <dbReference type="ChEBI" id="CHEBI:183640"/>
        <dbReference type="EC" id="2.1.1.137"/>
    </reaction>
</comment>
<dbReference type="RefSeq" id="WP_154477734.1">
    <property type="nucleotide sequence ID" value="NZ_VULY01000018.1"/>
</dbReference>
<sequence length="349" mass="38985">MEHQDVKEYYSNITVNQGGQMETQICSCASDKMPPHIRQIARKIPEEITTRFYGCGSPLPDALEGCTVLDLGCGTGRDVYIAAALVGKSGKVIGVDMNDDQLAIARKYQKTMAEAYGYDNVVFHKGFIEDLREVGIPDESVDVVISNCVINLAPDKEKVFREIWRVLKPGGELFFSDIFADRRVPDAINHHPVLVGECLGGCLYIEDFRRMMRRVGWEDFRYTTSYPAAIHNPDIEALVGNIQYSSRTVRAFKLPHLLEDICEQYGQIAIYNGGIEGHEHFFDLDDHHRLYAHLPLSVCGNSCAMLEHTRFAPYFTIIGDRSRHFGAFDGCASVPEPDAAEESSGGCCC</sequence>
<evidence type="ECO:0000259" key="9">
    <source>
        <dbReference type="Pfam" id="PF13847"/>
    </source>
</evidence>